<comment type="function">
    <text evidence="8 9">Vacuolar effluxer which mediate the efflux of amino acids resulting from autophagic degradation. The release of autophagic amino acids allows the maintenance of protein synthesis and viability during nitrogen starvation.</text>
</comment>
<dbReference type="Gene3D" id="1.20.1250.20">
    <property type="entry name" value="MFS general substrate transporter like domains"/>
    <property type="match status" value="1"/>
</dbReference>
<feature type="compositionally biased region" description="Basic and acidic residues" evidence="10">
    <location>
        <begin position="45"/>
        <end position="56"/>
    </location>
</feature>
<evidence type="ECO:0000256" key="1">
    <source>
        <dbReference type="ARBA" id="ARBA00004128"/>
    </source>
</evidence>
<evidence type="ECO:0000256" key="9">
    <source>
        <dbReference type="RuleBase" id="RU363073"/>
    </source>
</evidence>
<dbReference type="PANTHER" id="PTHR23519">
    <property type="entry name" value="AUTOPHAGY-RELATED PROTEIN 22"/>
    <property type="match status" value="1"/>
</dbReference>
<proteinExistence type="inferred from homology"/>
<accession>A0A0N0NHP7</accession>
<dbReference type="InterPro" id="IPR050495">
    <property type="entry name" value="ATG22/LtaA_families"/>
</dbReference>
<keyword evidence="7 9" id="KW-0472">Membrane</keyword>
<comment type="similarity">
    <text evidence="2 9">Belongs to the ATG22 family.</text>
</comment>
<feature type="transmembrane region" description="Helical" evidence="9">
    <location>
        <begin position="110"/>
        <end position="132"/>
    </location>
</feature>
<comment type="caution">
    <text evidence="11">The sequence shown here is derived from an EMBL/GenBank/DDBJ whole genome shotgun (WGS) entry which is preliminary data.</text>
</comment>
<evidence type="ECO:0000256" key="6">
    <source>
        <dbReference type="ARBA" id="ARBA00023006"/>
    </source>
</evidence>
<comment type="subcellular location">
    <subcellularLocation>
        <location evidence="1 9">Vacuole membrane</location>
        <topology evidence="1 9">Multi-pass membrane protein</topology>
    </subcellularLocation>
</comment>
<reference evidence="11 12" key="1">
    <citation type="submission" date="2015-06" db="EMBL/GenBank/DDBJ databases">
        <title>Draft genome of the ant-associated black yeast Phialophora attae CBS 131958.</title>
        <authorList>
            <person name="Moreno L.F."/>
            <person name="Stielow B.J."/>
            <person name="de Hoog S."/>
            <person name="Vicente V.A."/>
            <person name="Weiss V.A."/>
            <person name="de Vries M."/>
            <person name="Cruz L.M."/>
            <person name="Souza E.M."/>
        </authorList>
    </citation>
    <scope>NUCLEOTIDE SEQUENCE [LARGE SCALE GENOMIC DNA]</scope>
    <source>
        <strain evidence="11 12">CBS 131958</strain>
    </source>
</reference>
<feature type="transmembrane region" description="Helical" evidence="9">
    <location>
        <begin position="175"/>
        <end position="194"/>
    </location>
</feature>
<evidence type="ECO:0000256" key="3">
    <source>
        <dbReference type="ARBA" id="ARBA00022448"/>
    </source>
</evidence>
<dbReference type="GeneID" id="28735790"/>
<dbReference type="RefSeq" id="XP_017994894.1">
    <property type="nucleotide sequence ID" value="XM_018143910.1"/>
</dbReference>
<dbReference type="SUPFAM" id="SSF103473">
    <property type="entry name" value="MFS general substrate transporter"/>
    <property type="match status" value="1"/>
</dbReference>
<feature type="transmembrane region" description="Helical" evidence="9">
    <location>
        <begin position="460"/>
        <end position="481"/>
    </location>
</feature>
<evidence type="ECO:0000313" key="11">
    <source>
        <dbReference type="EMBL" id="KPI34931.1"/>
    </source>
</evidence>
<feature type="transmembrane region" description="Helical" evidence="9">
    <location>
        <begin position="501"/>
        <end position="521"/>
    </location>
</feature>
<dbReference type="PANTHER" id="PTHR23519:SF5">
    <property type="entry name" value="AUTOPHAGY-RELATED PROTEIN"/>
    <property type="match status" value="1"/>
</dbReference>
<feature type="transmembrane region" description="Helical" evidence="9">
    <location>
        <begin position="267"/>
        <end position="292"/>
    </location>
</feature>
<evidence type="ECO:0000256" key="8">
    <source>
        <dbReference type="ARBA" id="ARBA00024801"/>
    </source>
</evidence>
<dbReference type="InterPro" id="IPR036259">
    <property type="entry name" value="MFS_trans_sf"/>
</dbReference>
<evidence type="ECO:0000256" key="10">
    <source>
        <dbReference type="SAM" id="MobiDB-lite"/>
    </source>
</evidence>
<feature type="region of interest" description="Disordered" evidence="10">
    <location>
        <begin position="1"/>
        <end position="56"/>
    </location>
</feature>
<organism evidence="11 12">
    <name type="scientific">Cyphellophora attinorum</name>
    <dbReference type="NCBI Taxonomy" id="1664694"/>
    <lineage>
        <taxon>Eukaryota</taxon>
        <taxon>Fungi</taxon>
        <taxon>Dikarya</taxon>
        <taxon>Ascomycota</taxon>
        <taxon>Pezizomycotina</taxon>
        <taxon>Eurotiomycetes</taxon>
        <taxon>Chaetothyriomycetidae</taxon>
        <taxon>Chaetothyriales</taxon>
        <taxon>Cyphellophoraceae</taxon>
        <taxon>Cyphellophora</taxon>
    </lineage>
</organism>
<evidence type="ECO:0000313" key="12">
    <source>
        <dbReference type="Proteomes" id="UP000038010"/>
    </source>
</evidence>
<keyword evidence="9" id="KW-0926">Vacuole</keyword>
<evidence type="ECO:0000256" key="2">
    <source>
        <dbReference type="ARBA" id="ARBA00006978"/>
    </source>
</evidence>
<dbReference type="OrthoDB" id="42657at2759"/>
<dbReference type="EMBL" id="LFJN01000047">
    <property type="protein sequence ID" value="KPI34931.1"/>
    <property type="molecule type" value="Genomic_DNA"/>
</dbReference>
<feature type="compositionally biased region" description="Low complexity" evidence="10">
    <location>
        <begin position="1"/>
        <end position="17"/>
    </location>
</feature>
<dbReference type="InterPro" id="IPR024671">
    <property type="entry name" value="Atg22-like"/>
</dbReference>
<keyword evidence="4 9" id="KW-0812">Transmembrane</keyword>
<dbReference type="Proteomes" id="UP000038010">
    <property type="component" value="Unassembled WGS sequence"/>
</dbReference>
<dbReference type="Pfam" id="PF11700">
    <property type="entry name" value="ATG22"/>
    <property type="match status" value="1"/>
</dbReference>
<feature type="transmembrane region" description="Helical" evidence="9">
    <location>
        <begin position="428"/>
        <end position="448"/>
    </location>
</feature>
<evidence type="ECO:0000256" key="7">
    <source>
        <dbReference type="ARBA" id="ARBA00023136"/>
    </source>
</evidence>
<dbReference type="GO" id="GO:0006914">
    <property type="term" value="P:autophagy"/>
    <property type="evidence" value="ECO:0007669"/>
    <property type="project" value="UniProtKB-KW"/>
</dbReference>
<dbReference type="GO" id="GO:0005774">
    <property type="term" value="C:vacuolar membrane"/>
    <property type="evidence" value="ECO:0007669"/>
    <property type="project" value="UniProtKB-SubCell"/>
</dbReference>
<feature type="transmembrane region" description="Helical" evidence="9">
    <location>
        <begin position="144"/>
        <end position="163"/>
    </location>
</feature>
<feature type="transmembrane region" description="Helical" evidence="9">
    <location>
        <begin position="330"/>
        <end position="352"/>
    </location>
</feature>
<keyword evidence="6 9" id="KW-0072">Autophagy</keyword>
<keyword evidence="5 9" id="KW-1133">Transmembrane helix</keyword>
<dbReference type="VEuPathDB" id="FungiDB:AB675_3825"/>
<name>A0A0N0NHP7_9EURO</name>
<dbReference type="AlphaFoldDB" id="A0A0N0NHP7"/>
<protein>
    <recommendedName>
        <fullName evidence="9">Autophagy-related protein</fullName>
    </recommendedName>
</protein>
<feature type="transmembrane region" description="Helical" evidence="9">
    <location>
        <begin position="235"/>
        <end position="255"/>
    </location>
</feature>
<feature type="compositionally biased region" description="Basic and acidic residues" evidence="10">
    <location>
        <begin position="558"/>
        <end position="572"/>
    </location>
</feature>
<keyword evidence="12" id="KW-1185">Reference proteome</keyword>
<dbReference type="GO" id="GO:0006865">
    <property type="term" value="P:amino acid transport"/>
    <property type="evidence" value="ECO:0007669"/>
    <property type="project" value="UniProtKB-KW"/>
</dbReference>
<gene>
    <name evidence="11" type="ORF">AB675_3825</name>
</gene>
<evidence type="ECO:0000256" key="4">
    <source>
        <dbReference type="ARBA" id="ARBA00022692"/>
    </source>
</evidence>
<evidence type="ECO:0000256" key="5">
    <source>
        <dbReference type="ARBA" id="ARBA00022989"/>
    </source>
</evidence>
<keyword evidence="3 9" id="KW-0813">Transport</keyword>
<feature type="transmembrane region" description="Helical" evidence="9">
    <location>
        <begin position="364"/>
        <end position="385"/>
    </location>
</feature>
<dbReference type="STRING" id="1664694.A0A0N0NHP7"/>
<feature type="transmembrane region" description="Helical" evidence="9">
    <location>
        <begin position="397"/>
        <end position="416"/>
    </location>
</feature>
<keyword evidence="9" id="KW-0029">Amino-acid transport</keyword>
<feature type="region of interest" description="Disordered" evidence="10">
    <location>
        <begin position="552"/>
        <end position="572"/>
    </location>
</feature>
<sequence>MSAPNAGINAAAASAASEDAHRGSIASLKGQDPEQPLSSGEEEGDHPTAPDQHDPNFVADKKEIWSYYSYYVGNNGLSMFNFAPTAYQDLLYLAAGDSEILRFLGQDRTINSIVLLSNGISFAIQVVLFLVLGSLADYGSWRPYILIFWSIVAFALGFGWLGVHREDLWPVGTGMYMVGLIAYQMCFTFWFAAFPGLARNTPEMREKAREYEAGKIDREEYDFEDMMQRNRLSNVAFIMQSAVEIVILAILVGILKSINPEASDANNLWSLSVTIAYATAIWVACAIPWFIFEKHRPGQKVPPGMNLVSVGFWTLWRAAIAIWKLKQSLIYLIGFFILSDSLNTTVTVVATLQNEVLAYDPLTITYLFIVGIAAQLVGIWGFWTVQKRFRLSTKNMFDAVIVGIIILDLWGMIGIWTQTIGFHHKWEFWLYQVWYGIAVCPWYSYSQTMISEVTPRGKEFLFFSLFSIMGKTSAFVGPIVSSAIIDADTTADKAGNNSLPFYFLFGLSILSGAVLFFLVNLKKSRIEQEAFLEEERLIKERRASIVSVPPQSAFGPDTGHDISEVERKEIKT</sequence>